<dbReference type="SUPFAM" id="SSF51430">
    <property type="entry name" value="NAD(P)-linked oxidoreductase"/>
    <property type="match status" value="1"/>
</dbReference>
<protein>
    <submittedName>
        <fullName evidence="3">Oxidoreductase</fullName>
    </submittedName>
</protein>
<dbReference type="InterPro" id="IPR036812">
    <property type="entry name" value="NAD(P)_OxRdtase_dom_sf"/>
</dbReference>
<feature type="domain" description="NADP-dependent oxidoreductase" evidence="2">
    <location>
        <begin position="16"/>
        <end position="317"/>
    </location>
</feature>
<accession>A0ABQ4EH57</accession>
<reference evidence="3 4" key="1">
    <citation type="submission" date="2021-01" db="EMBL/GenBank/DDBJ databases">
        <title>Whole genome shotgun sequence of Plantactinospora mayteni NBRC 109088.</title>
        <authorList>
            <person name="Komaki H."/>
            <person name="Tamura T."/>
        </authorList>
    </citation>
    <scope>NUCLEOTIDE SEQUENCE [LARGE SCALE GENOMIC DNA]</scope>
    <source>
        <strain evidence="3 4">NBRC 109088</strain>
    </source>
</reference>
<sequence length="349" mass="37429">MRYRLLGQSGLRVSELFLGTMGFGTQGGVGAPLPVARDVLDAYLDAGGNVVDTAVNYGGGESERILGELLVGRRDRVVLATKYTASRDSTDPNGYGNHRKNLRLSLETSLRRLRTDHIDLYWVHVWDRHTPIEETMRALDDAVQAGKILYLGISDAPAWVVSRANTLAQWRGWAPFVGLQVPYNLLERDIERELLPMAEAFGMTVASWSPLAHGLLSGRHTRAGGSAGNRAGGSAGDRAGEGFEALSGREQAATTAVQEIADELGVTPAQVAIAWTRAGSRAVHPIFGATTVAQLKENVGAVDVALPAEAVRRLSAAVEFTAGFPADFIASCEETEWLVGPNATRLDGR</sequence>
<proteinExistence type="predicted"/>
<evidence type="ECO:0000256" key="1">
    <source>
        <dbReference type="ARBA" id="ARBA00023002"/>
    </source>
</evidence>
<comment type="caution">
    <text evidence="3">The sequence shown here is derived from an EMBL/GenBank/DDBJ whole genome shotgun (WGS) entry which is preliminary data.</text>
</comment>
<name>A0ABQ4EH57_9ACTN</name>
<keyword evidence="4" id="KW-1185">Reference proteome</keyword>
<dbReference type="InterPro" id="IPR050523">
    <property type="entry name" value="AKR_Detox_Biosynth"/>
</dbReference>
<dbReference type="PANTHER" id="PTHR43364">
    <property type="entry name" value="NADH-SPECIFIC METHYLGLYOXAL REDUCTASE-RELATED"/>
    <property type="match status" value="1"/>
</dbReference>
<dbReference type="CDD" id="cd19080">
    <property type="entry name" value="AKR_AKR9A_9B"/>
    <property type="match status" value="1"/>
</dbReference>
<dbReference type="Gene3D" id="3.20.20.100">
    <property type="entry name" value="NADP-dependent oxidoreductase domain"/>
    <property type="match status" value="1"/>
</dbReference>
<keyword evidence="1" id="KW-0560">Oxidoreductase</keyword>
<dbReference type="Proteomes" id="UP000621500">
    <property type="component" value="Unassembled WGS sequence"/>
</dbReference>
<evidence type="ECO:0000259" key="2">
    <source>
        <dbReference type="Pfam" id="PF00248"/>
    </source>
</evidence>
<gene>
    <name evidence="3" type="ORF">Pma05_06410</name>
</gene>
<evidence type="ECO:0000313" key="3">
    <source>
        <dbReference type="EMBL" id="GIG94068.1"/>
    </source>
</evidence>
<dbReference type="RefSeq" id="WP_203855721.1">
    <property type="nucleotide sequence ID" value="NZ_BAAAZQ010000002.1"/>
</dbReference>
<evidence type="ECO:0000313" key="4">
    <source>
        <dbReference type="Proteomes" id="UP000621500"/>
    </source>
</evidence>
<dbReference type="EMBL" id="BONX01000003">
    <property type="protein sequence ID" value="GIG94068.1"/>
    <property type="molecule type" value="Genomic_DNA"/>
</dbReference>
<organism evidence="3 4">
    <name type="scientific">Plantactinospora mayteni</name>
    <dbReference type="NCBI Taxonomy" id="566021"/>
    <lineage>
        <taxon>Bacteria</taxon>
        <taxon>Bacillati</taxon>
        <taxon>Actinomycetota</taxon>
        <taxon>Actinomycetes</taxon>
        <taxon>Micromonosporales</taxon>
        <taxon>Micromonosporaceae</taxon>
        <taxon>Plantactinospora</taxon>
    </lineage>
</organism>
<dbReference type="InterPro" id="IPR023210">
    <property type="entry name" value="NADP_OxRdtase_dom"/>
</dbReference>
<dbReference type="Pfam" id="PF00248">
    <property type="entry name" value="Aldo_ket_red"/>
    <property type="match status" value="1"/>
</dbReference>
<dbReference type="PANTHER" id="PTHR43364:SF4">
    <property type="entry name" value="NAD(P)-LINKED OXIDOREDUCTASE SUPERFAMILY PROTEIN"/>
    <property type="match status" value="1"/>
</dbReference>